<gene>
    <name evidence="3" type="ORF">ES674_00255</name>
</gene>
<keyword evidence="2" id="KW-0812">Transmembrane</keyword>
<sequence>MAANKFENNIKKIMEERQIQPSANAWSQLSNSLDKADKKTTPVYMWFLGIAASIIGLLFVVNSFQPFQNIENSATPSVVNSTSEIIIKNEIPSEEPPIKNTSEALVSTSEKESDNISEVKEAKISKKQTKSNVENKTETRVASANKSYKTQQLRRDLEEVNALRPINSITSPEKSAVEQAIANASLNNEVDALLSQAKNKLTIQDISNENTYSVNVNNLLQDVEMDIDQSFRDKVFQTIKENFKIVKTAVADRNN</sequence>
<comment type="caution">
    <text evidence="3">The sequence shown here is derived from an EMBL/GenBank/DDBJ whole genome shotgun (WGS) entry which is preliminary data.</text>
</comment>
<evidence type="ECO:0000313" key="3">
    <source>
        <dbReference type="EMBL" id="TYB78248.1"/>
    </source>
</evidence>
<proteinExistence type="predicted"/>
<dbReference type="EMBL" id="VSKK01000001">
    <property type="protein sequence ID" value="TYB78248.1"/>
    <property type="molecule type" value="Genomic_DNA"/>
</dbReference>
<accession>A0A5D0RC17</accession>
<dbReference type="RefSeq" id="WP_148401985.1">
    <property type="nucleotide sequence ID" value="NZ_VSKK01000001.1"/>
</dbReference>
<dbReference type="AlphaFoldDB" id="A0A5D0RC17"/>
<reference evidence="3 4" key="1">
    <citation type="submission" date="2019-08" db="EMBL/GenBank/DDBJ databases">
        <title>Genomes of Antarctic Bizionia species.</title>
        <authorList>
            <person name="Bowman J.P."/>
        </authorList>
    </citation>
    <scope>NUCLEOTIDE SEQUENCE [LARGE SCALE GENOMIC DNA]</scope>
    <source>
        <strain evidence="3 4">ADA-4</strain>
    </source>
</reference>
<protein>
    <submittedName>
        <fullName evidence="3">Uncharacterized protein</fullName>
    </submittedName>
</protein>
<feature type="compositionally biased region" description="Polar residues" evidence="1">
    <location>
        <begin position="140"/>
        <end position="150"/>
    </location>
</feature>
<dbReference type="OrthoDB" id="1247025at2"/>
<feature type="region of interest" description="Disordered" evidence="1">
    <location>
        <begin position="120"/>
        <end position="150"/>
    </location>
</feature>
<name>A0A5D0RC17_9FLAO</name>
<feature type="transmembrane region" description="Helical" evidence="2">
    <location>
        <begin position="43"/>
        <end position="61"/>
    </location>
</feature>
<evidence type="ECO:0000256" key="2">
    <source>
        <dbReference type="SAM" id="Phobius"/>
    </source>
</evidence>
<keyword evidence="2" id="KW-1133">Transmembrane helix</keyword>
<dbReference type="Proteomes" id="UP000323720">
    <property type="component" value="Unassembled WGS sequence"/>
</dbReference>
<organism evidence="3 4">
    <name type="scientific">Bizionia myxarmorum</name>
    <dbReference type="NCBI Taxonomy" id="291186"/>
    <lineage>
        <taxon>Bacteria</taxon>
        <taxon>Pseudomonadati</taxon>
        <taxon>Bacteroidota</taxon>
        <taxon>Flavobacteriia</taxon>
        <taxon>Flavobacteriales</taxon>
        <taxon>Flavobacteriaceae</taxon>
        <taxon>Bizionia</taxon>
    </lineage>
</organism>
<evidence type="ECO:0000313" key="4">
    <source>
        <dbReference type="Proteomes" id="UP000323720"/>
    </source>
</evidence>
<keyword evidence="2" id="KW-0472">Membrane</keyword>
<evidence type="ECO:0000256" key="1">
    <source>
        <dbReference type="SAM" id="MobiDB-lite"/>
    </source>
</evidence>
<keyword evidence="4" id="KW-1185">Reference proteome</keyword>